<dbReference type="Gene3D" id="2.60.120.290">
    <property type="entry name" value="Spermadhesin, CUB domain"/>
    <property type="match status" value="1"/>
</dbReference>
<feature type="transmembrane region" description="Helical" evidence="5">
    <location>
        <begin position="606"/>
        <end position="628"/>
    </location>
</feature>
<feature type="region of interest" description="Disordered" evidence="4">
    <location>
        <begin position="497"/>
        <end position="539"/>
    </location>
</feature>
<evidence type="ECO:0000259" key="6">
    <source>
        <dbReference type="PROSITE" id="PS01180"/>
    </source>
</evidence>
<dbReference type="PANTHER" id="PTHR24251:SF37">
    <property type="entry name" value="CUB DOMAIN-CONTAINING PROTEIN"/>
    <property type="match status" value="1"/>
</dbReference>
<evidence type="ECO:0000256" key="1">
    <source>
        <dbReference type="ARBA" id="ARBA00022737"/>
    </source>
</evidence>
<dbReference type="EMBL" id="PZQS01000001">
    <property type="protein sequence ID" value="PVD39444.1"/>
    <property type="molecule type" value="Genomic_DNA"/>
</dbReference>
<protein>
    <recommendedName>
        <fullName evidence="6">CUB domain-containing protein</fullName>
    </recommendedName>
</protein>
<dbReference type="InterPro" id="IPR035914">
    <property type="entry name" value="Sperma_CUB_dom_sf"/>
</dbReference>
<name>A0A2T7Q190_POMCA</name>
<accession>A0A2T7Q190</accession>
<evidence type="ECO:0000256" key="2">
    <source>
        <dbReference type="ARBA" id="ARBA00023157"/>
    </source>
</evidence>
<dbReference type="AlphaFoldDB" id="A0A2T7Q190"/>
<feature type="region of interest" description="Disordered" evidence="4">
    <location>
        <begin position="414"/>
        <end position="440"/>
    </location>
</feature>
<evidence type="ECO:0000256" key="3">
    <source>
        <dbReference type="PROSITE-ProRule" id="PRU00059"/>
    </source>
</evidence>
<dbReference type="Proteomes" id="UP000245119">
    <property type="component" value="Linkage Group LG1"/>
</dbReference>
<keyword evidence="5" id="KW-0812">Transmembrane</keyword>
<dbReference type="PANTHER" id="PTHR24251">
    <property type="entry name" value="OVOCHYMASE-RELATED"/>
    <property type="match status" value="1"/>
</dbReference>
<dbReference type="InterPro" id="IPR000859">
    <property type="entry name" value="CUB_dom"/>
</dbReference>
<dbReference type="Pfam" id="PF00431">
    <property type="entry name" value="CUB"/>
    <property type="match status" value="1"/>
</dbReference>
<feature type="compositionally biased region" description="Polar residues" evidence="4">
    <location>
        <begin position="517"/>
        <end position="539"/>
    </location>
</feature>
<evidence type="ECO:0000313" key="7">
    <source>
        <dbReference type="EMBL" id="PVD39444.1"/>
    </source>
</evidence>
<keyword evidence="8" id="KW-1185">Reference proteome</keyword>
<evidence type="ECO:0000313" key="8">
    <source>
        <dbReference type="Proteomes" id="UP000245119"/>
    </source>
</evidence>
<organism evidence="7 8">
    <name type="scientific">Pomacea canaliculata</name>
    <name type="common">Golden apple snail</name>
    <dbReference type="NCBI Taxonomy" id="400727"/>
    <lineage>
        <taxon>Eukaryota</taxon>
        <taxon>Metazoa</taxon>
        <taxon>Spiralia</taxon>
        <taxon>Lophotrochozoa</taxon>
        <taxon>Mollusca</taxon>
        <taxon>Gastropoda</taxon>
        <taxon>Caenogastropoda</taxon>
        <taxon>Architaenioglossa</taxon>
        <taxon>Ampullarioidea</taxon>
        <taxon>Ampullariidae</taxon>
        <taxon>Pomacea</taxon>
    </lineage>
</organism>
<dbReference type="OrthoDB" id="5975444at2759"/>
<evidence type="ECO:0000256" key="5">
    <source>
        <dbReference type="SAM" id="Phobius"/>
    </source>
</evidence>
<dbReference type="SUPFAM" id="SSF49854">
    <property type="entry name" value="Spermadhesin, CUB domain"/>
    <property type="match status" value="1"/>
</dbReference>
<dbReference type="CDD" id="cd00041">
    <property type="entry name" value="CUB"/>
    <property type="match status" value="1"/>
</dbReference>
<keyword evidence="5" id="KW-1133">Transmembrane helix</keyword>
<feature type="domain" description="CUB" evidence="6">
    <location>
        <begin position="216"/>
        <end position="332"/>
    </location>
</feature>
<keyword evidence="2" id="KW-1015">Disulfide bond</keyword>
<keyword evidence="5" id="KW-0472">Membrane</keyword>
<dbReference type="PROSITE" id="PS01180">
    <property type="entry name" value="CUB"/>
    <property type="match status" value="1"/>
</dbReference>
<keyword evidence="1" id="KW-0677">Repeat</keyword>
<evidence type="ECO:0000256" key="4">
    <source>
        <dbReference type="SAM" id="MobiDB-lite"/>
    </source>
</evidence>
<sequence length="642" mass="68347">MRRCCSGLLPAPGSATIDKTCVVPSVVANHIFMTSTGLTSTWQLDDREKDQALTLIKTRIHGRWPPFLLPAQDEGQHGAAMAVITEPIAVSRRECETSTVNSLMPVCFSFYGLHCTASAQENSLPDGRGRLSQYLTFCLSASVLSDKETTRKLRRHTENKETADIENKEHKDTYREQIRIHTENKETNNAGNSDITDWNPCGLSSVSGIFTIPGGCHDVTGTSSSVAVLNVYGDSGTFLSPGYPKQYSNNLNLTYTAHLDSSGPLMVRLSMELDLQGKTGFCYDYVRVFSLLYCGAGSLVTEVQVSGDVLQMLFISDSLYTYRGFNITYTVLPGTVFESIVVDISNTFPVTATTTAADESTSVATDELVTFSTDSTTASWDSSSMATDLNIAPTTDTSTLSGFPNASSLTASTSGSKLLSPASMETSHSEESSTLTSEVTRIEITSDRNLGTQEVILTPVTDPTGVQSSDVSAAMSLTSRVTSTALMTSQAVNVTSVMSPSTSPFSGAKVSKPPGTESLTSAVTPSDSGLSKNVTSGSSPAPTPVLVACRCKSCDRLTPEVAVQQAEARALLLARALAVDRRNVSSLKRRKTSAPDGRVSAVTCGVMITAICVVPFLLLVVADIAAMCTQAKAQRNKRGITA</sequence>
<proteinExistence type="predicted"/>
<comment type="caution">
    <text evidence="3">Lacks conserved residue(s) required for the propagation of feature annotation.</text>
</comment>
<gene>
    <name evidence="7" type="ORF">C0Q70_02075</name>
</gene>
<comment type="caution">
    <text evidence="7">The sequence shown here is derived from an EMBL/GenBank/DDBJ whole genome shotgun (WGS) entry which is preliminary data.</text>
</comment>
<dbReference type="SMART" id="SM00042">
    <property type="entry name" value="CUB"/>
    <property type="match status" value="1"/>
</dbReference>
<reference evidence="7 8" key="1">
    <citation type="submission" date="2018-04" db="EMBL/GenBank/DDBJ databases">
        <title>The genome of golden apple snail Pomacea canaliculata provides insight into stress tolerance and invasive adaptation.</title>
        <authorList>
            <person name="Liu C."/>
            <person name="Liu B."/>
            <person name="Ren Y."/>
            <person name="Zhang Y."/>
            <person name="Wang H."/>
            <person name="Li S."/>
            <person name="Jiang F."/>
            <person name="Yin L."/>
            <person name="Zhang G."/>
            <person name="Qian W."/>
            <person name="Fan W."/>
        </authorList>
    </citation>
    <scope>NUCLEOTIDE SEQUENCE [LARGE SCALE GENOMIC DNA]</scope>
    <source>
        <strain evidence="7">SZHN2017</strain>
        <tissue evidence="7">Muscle</tissue>
    </source>
</reference>